<dbReference type="InterPro" id="IPR012373">
    <property type="entry name" value="Ferrdict_sens_TM"/>
</dbReference>
<reference evidence="3 4" key="1">
    <citation type="submission" date="2019-09" db="EMBL/GenBank/DDBJ databases">
        <title>Genomic sequencing of 4 copper resistant soil isolates.</title>
        <authorList>
            <person name="Havryliuk O."/>
        </authorList>
    </citation>
    <scope>NUCLEOTIDE SEQUENCE [LARGE SCALE GENOMIC DNA]</scope>
    <source>
        <strain evidence="3 4">UKR4</strain>
    </source>
</reference>
<dbReference type="PIRSF" id="PIRSF018266">
    <property type="entry name" value="FecR"/>
    <property type="match status" value="1"/>
</dbReference>
<feature type="domain" description="FecR N-terminal" evidence="2">
    <location>
        <begin position="12"/>
        <end position="53"/>
    </location>
</feature>
<evidence type="ECO:0000259" key="1">
    <source>
        <dbReference type="Pfam" id="PF04773"/>
    </source>
</evidence>
<accession>A0A5M8FSA8</accession>
<evidence type="ECO:0000259" key="2">
    <source>
        <dbReference type="Pfam" id="PF16220"/>
    </source>
</evidence>
<dbReference type="Gene3D" id="2.60.120.1440">
    <property type="match status" value="1"/>
</dbReference>
<protein>
    <submittedName>
        <fullName evidence="3">DUF4880 domain-containing protein</fullName>
    </submittedName>
</protein>
<evidence type="ECO:0000313" key="3">
    <source>
        <dbReference type="EMBL" id="KAA6184762.1"/>
    </source>
</evidence>
<dbReference type="PANTHER" id="PTHR30273:SF2">
    <property type="entry name" value="PROTEIN FECR"/>
    <property type="match status" value="1"/>
</dbReference>
<dbReference type="EMBL" id="VWXT01000066">
    <property type="protein sequence ID" value="KAA6184762.1"/>
    <property type="molecule type" value="Genomic_DNA"/>
</dbReference>
<dbReference type="PANTHER" id="PTHR30273">
    <property type="entry name" value="PERIPLASMIC SIGNAL SENSOR AND SIGMA FACTOR ACTIVATOR FECR-RELATED"/>
    <property type="match status" value="1"/>
</dbReference>
<dbReference type="Pfam" id="PF04773">
    <property type="entry name" value="FecR"/>
    <property type="match status" value="1"/>
</dbReference>
<dbReference type="Proteomes" id="UP000323909">
    <property type="component" value="Unassembled WGS sequence"/>
</dbReference>
<organism evidence="3 4">
    <name type="scientific">Pseudomonas veronii</name>
    <dbReference type="NCBI Taxonomy" id="76761"/>
    <lineage>
        <taxon>Bacteria</taxon>
        <taxon>Pseudomonadati</taxon>
        <taxon>Pseudomonadota</taxon>
        <taxon>Gammaproteobacteria</taxon>
        <taxon>Pseudomonadales</taxon>
        <taxon>Pseudomonadaceae</taxon>
        <taxon>Pseudomonas</taxon>
    </lineage>
</organism>
<dbReference type="AlphaFoldDB" id="A0A5M8FSA8"/>
<dbReference type="RefSeq" id="WP_041160911.1">
    <property type="nucleotide sequence ID" value="NZ_JAARMA010000031.1"/>
</dbReference>
<evidence type="ECO:0000313" key="4">
    <source>
        <dbReference type="Proteomes" id="UP000323909"/>
    </source>
</evidence>
<dbReference type="InterPro" id="IPR032623">
    <property type="entry name" value="FecR_N"/>
</dbReference>
<dbReference type="Pfam" id="PF16220">
    <property type="entry name" value="DUF4880"/>
    <property type="match status" value="1"/>
</dbReference>
<comment type="caution">
    <text evidence="3">The sequence shown here is derived from an EMBL/GenBank/DDBJ whole genome shotgun (WGS) entry which is preliminary data.</text>
</comment>
<sequence length="320" mass="35671">MRSDISPQVRDTAIDWLVRMQSGLMNAPDLEALRCWREASDEHEHAWQRVASLPLLQQPGANLLRDATARRALESAGPDMQKRRQVLKRLLILGAVGGVAWQGAGSTPVRAALANYRTGTGERHQWTLVDGSSLWLNTASAVNLDFTDQVRRIQMIEGELALRVRAESRSLQLITPDAILQSRDAYLQVRHDRQGTQVTVLEGQVQVHSRGQQAPSSFEAGWQARVDRFGIGVPNRADLLVSQAWLRGVLPADRLRLDALVAELSRYRPGVLRCHEQVSGLRLTGSFSLDDTDAALTLVARTLPVRIERMTRYWVSIVPA</sequence>
<name>A0A5M8FSA8_PSEVE</name>
<dbReference type="InterPro" id="IPR006860">
    <property type="entry name" value="FecR"/>
</dbReference>
<proteinExistence type="predicted"/>
<dbReference type="GO" id="GO:0016989">
    <property type="term" value="F:sigma factor antagonist activity"/>
    <property type="evidence" value="ECO:0007669"/>
    <property type="project" value="TreeGrafter"/>
</dbReference>
<gene>
    <name evidence="3" type="ORF">F3K53_05630</name>
</gene>
<feature type="domain" description="FecR protein" evidence="1">
    <location>
        <begin position="115"/>
        <end position="206"/>
    </location>
</feature>